<dbReference type="PRINTS" id="PR00320">
    <property type="entry name" value="GPROTEINBRPT"/>
</dbReference>
<dbReference type="InterPro" id="IPR001680">
    <property type="entry name" value="WD40_rpt"/>
</dbReference>
<dbReference type="InterPro" id="IPR036322">
    <property type="entry name" value="WD40_repeat_dom_sf"/>
</dbReference>
<sequence length="423" mass="47641">MISEKEVVMDDLNSLEINTTDFSANIGTDEGDFFQSDRDLELSKLKADKKKNFQESGNPIKLNSKILKFELVLDLITYSPPTKAYTAESGFVSKKIDLITGKTLRIFRGHTGPVTSVAIIYNSDGDDEFIITGSWDKTARKWCTKTGKTVKIFSGHTDFVKSVKCVKNFLLTASSDKSIIQWDINTGKELQVFKGHTRGVEDLVVDDSSSQFFYSCSSDTTIKKWSMITGKVVMELNGHLTSVYNLHLSDGMLWSTSADKFAKRWDLEAMVCDTNLEHPDFVKFIKTCGDYAITGSRDEEVRVWDINVTKFLNLFFKVVFISKKKSEKCVYTFQGHFDEVSCIQILSNNKFVSGSLDGTLRTWSLSGNINNLLLHNYLFSDISACKSVSKESEKKEFNTKAKKNSSTAMTAEEEAELNELLDD</sequence>
<feature type="repeat" description="WD" evidence="3">
    <location>
        <begin position="193"/>
        <end position="235"/>
    </location>
</feature>
<organism evidence="5 6">
    <name type="scientific">Clydaea vesicula</name>
    <dbReference type="NCBI Taxonomy" id="447962"/>
    <lineage>
        <taxon>Eukaryota</taxon>
        <taxon>Fungi</taxon>
        <taxon>Fungi incertae sedis</taxon>
        <taxon>Chytridiomycota</taxon>
        <taxon>Chytridiomycota incertae sedis</taxon>
        <taxon>Chytridiomycetes</taxon>
        <taxon>Lobulomycetales</taxon>
        <taxon>Lobulomycetaceae</taxon>
        <taxon>Clydaea</taxon>
    </lineage>
</organism>
<dbReference type="CDD" id="cd00200">
    <property type="entry name" value="WD40"/>
    <property type="match status" value="1"/>
</dbReference>
<feature type="repeat" description="WD" evidence="3">
    <location>
        <begin position="153"/>
        <end position="192"/>
    </location>
</feature>
<dbReference type="InterPro" id="IPR015943">
    <property type="entry name" value="WD40/YVTN_repeat-like_dom_sf"/>
</dbReference>
<feature type="repeat" description="WD" evidence="3">
    <location>
        <begin position="289"/>
        <end position="314"/>
    </location>
</feature>
<keyword evidence="1 3" id="KW-0853">WD repeat</keyword>
<evidence type="ECO:0000256" key="3">
    <source>
        <dbReference type="PROSITE-ProRule" id="PRU00221"/>
    </source>
</evidence>
<gene>
    <name evidence="5" type="ORF">HK099_005647</name>
</gene>
<dbReference type="PROSITE" id="PS00678">
    <property type="entry name" value="WD_REPEATS_1"/>
    <property type="match status" value="1"/>
</dbReference>
<keyword evidence="2" id="KW-0677">Repeat</keyword>
<dbReference type="PANTHER" id="PTHR22847">
    <property type="entry name" value="WD40 REPEAT PROTEIN"/>
    <property type="match status" value="1"/>
</dbReference>
<dbReference type="Gene3D" id="2.130.10.10">
    <property type="entry name" value="YVTN repeat-like/Quinoprotein amine dehydrogenase"/>
    <property type="match status" value="2"/>
</dbReference>
<dbReference type="Proteomes" id="UP001211065">
    <property type="component" value="Unassembled WGS sequence"/>
</dbReference>
<dbReference type="PROSITE" id="PS50082">
    <property type="entry name" value="WD_REPEATS_2"/>
    <property type="match status" value="5"/>
</dbReference>
<proteinExistence type="predicted"/>
<accession>A0AAD5U6G7</accession>
<feature type="region of interest" description="Disordered" evidence="4">
    <location>
        <begin position="399"/>
        <end position="423"/>
    </location>
</feature>
<dbReference type="Pfam" id="PF00400">
    <property type="entry name" value="WD40"/>
    <property type="match status" value="4"/>
</dbReference>
<dbReference type="AlphaFoldDB" id="A0AAD5U6G7"/>
<reference evidence="5" key="1">
    <citation type="submission" date="2020-05" db="EMBL/GenBank/DDBJ databases">
        <title>Phylogenomic resolution of chytrid fungi.</title>
        <authorList>
            <person name="Stajich J.E."/>
            <person name="Amses K."/>
            <person name="Simmons R."/>
            <person name="Seto K."/>
            <person name="Myers J."/>
            <person name="Bonds A."/>
            <person name="Quandt C.A."/>
            <person name="Barry K."/>
            <person name="Liu P."/>
            <person name="Grigoriev I."/>
            <person name="Longcore J.E."/>
            <person name="James T.Y."/>
        </authorList>
    </citation>
    <scope>NUCLEOTIDE SEQUENCE</scope>
    <source>
        <strain evidence="5">JEL0476</strain>
    </source>
</reference>
<name>A0AAD5U6G7_9FUNG</name>
<evidence type="ECO:0000313" key="6">
    <source>
        <dbReference type="Proteomes" id="UP001211065"/>
    </source>
</evidence>
<dbReference type="GO" id="GO:1990234">
    <property type="term" value="C:transferase complex"/>
    <property type="evidence" value="ECO:0007669"/>
    <property type="project" value="UniProtKB-ARBA"/>
</dbReference>
<keyword evidence="6" id="KW-1185">Reference proteome</keyword>
<feature type="repeat" description="WD" evidence="3">
    <location>
        <begin position="107"/>
        <end position="152"/>
    </location>
</feature>
<dbReference type="InterPro" id="IPR020472">
    <property type="entry name" value="WD40_PAC1"/>
</dbReference>
<dbReference type="PANTHER" id="PTHR22847:SF730">
    <property type="entry name" value="FUNGAL PROTEIN"/>
    <property type="match status" value="1"/>
</dbReference>
<dbReference type="SUPFAM" id="SSF50978">
    <property type="entry name" value="WD40 repeat-like"/>
    <property type="match status" value="1"/>
</dbReference>
<evidence type="ECO:0000256" key="2">
    <source>
        <dbReference type="ARBA" id="ARBA00022737"/>
    </source>
</evidence>
<dbReference type="InterPro" id="IPR019775">
    <property type="entry name" value="WD40_repeat_CS"/>
</dbReference>
<dbReference type="EMBL" id="JADGJW010000045">
    <property type="protein sequence ID" value="KAJ3226062.1"/>
    <property type="molecule type" value="Genomic_DNA"/>
</dbReference>
<dbReference type="PROSITE" id="PS50294">
    <property type="entry name" value="WD_REPEATS_REGION"/>
    <property type="match status" value="2"/>
</dbReference>
<feature type="repeat" description="WD" evidence="3">
    <location>
        <begin position="333"/>
        <end position="366"/>
    </location>
</feature>
<protein>
    <submittedName>
        <fullName evidence="5">Uncharacterized protein</fullName>
    </submittedName>
</protein>
<comment type="caution">
    <text evidence="5">The sequence shown here is derived from an EMBL/GenBank/DDBJ whole genome shotgun (WGS) entry which is preliminary data.</text>
</comment>
<feature type="compositionally biased region" description="Acidic residues" evidence="4">
    <location>
        <begin position="411"/>
        <end position="423"/>
    </location>
</feature>
<evidence type="ECO:0000256" key="1">
    <source>
        <dbReference type="ARBA" id="ARBA00022574"/>
    </source>
</evidence>
<evidence type="ECO:0000313" key="5">
    <source>
        <dbReference type="EMBL" id="KAJ3226062.1"/>
    </source>
</evidence>
<evidence type="ECO:0000256" key="4">
    <source>
        <dbReference type="SAM" id="MobiDB-lite"/>
    </source>
</evidence>
<dbReference type="SMART" id="SM00320">
    <property type="entry name" value="WD40"/>
    <property type="match status" value="6"/>
</dbReference>